<dbReference type="InterPro" id="IPR013342">
    <property type="entry name" value="Mandelate_racemase_C"/>
</dbReference>
<dbReference type="PANTHER" id="PTHR48073:SF2">
    <property type="entry name" value="O-SUCCINYLBENZOATE SYNTHASE"/>
    <property type="match status" value="1"/>
</dbReference>
<feature type="binding site" evidence="4">
    <location>
        <position position="149"/>
    </location>
    <ligand>
        <name>Mg(2+)</name>
        <dbReference type="ChEBI" id="CHEBI:18420"/>
    </ligand>
</feature>
<evidence type="ECO:0000313" key="6">
    <source>
        <dbReference type="EMBL" id="SDO95879.1"/>
    </source>
</evidence>
<dbReference type="SFLD" id="SFLDS00001">
    <property type="entry name" value="Enolase"/>
    <property type="match status" value="1"/>
</dbReference>
<name>A0A1H0NT84_9ACTN</name>
<feature type="active site" description="Proton acceptor" evidence="4">
    <location>
        <position position="224"/>
    </location>
</feature>
<accession>A0A1H0NT84</accession>
<dbReference type="EC" id="4.2.1.113" evidence="4"/>
<protein>
    <recommendedName>
        <fullName evidence="4">o-succinylbenzoate synthase</fullName>
        <shortName evidence="4">OSB synthase</shortName>
        <shortName evidence="4">OSBS</shortName>
        <ecNumber evidence="4">4.2.1.113</ecNumber>
    </recommendedName>
    <alternativeName>
        <fullName evidence="4">4-(2'-carboxyphenyl)-4-oxybutyric acid synthase</fullName>
    </alternativeName>
    <alternativeName>
        <fullName evidence="4">o-succinylbenzoic acid synthase</fullName>
    </alternativeName>
</protein>
<dbReference type="HAMAP" id="MF_00470">
    <property type="entry name" value="MenC_1"/>
    <property type="match status" value="1"/>
</dbReference>
<dbReference type="GO" id="GO:0009234">
    <property type="term" value="P:menaquinone biosynthetic process"/>
    <property type="evidence" value="ECO:0007669"/>
    <property type="project" value="UniProtKB-UniRule"/>
</dbReference>
<keyword evidence="3 4" id="KW-0456">Lyase</keyword>
<keyword evidence="1 4" id="KW-0479">Metal-binding</keyword>
<dbReference type="Pfam" id="PF18374">
    <property type="entry name" value="Enolase_like_N"/>
    <property type="match status" value="1"/>
</dbReference>
<dbReference type="InterPro" id="IPR036849">
    <property type="entry name" value="Enolase-like_C_sf"/>
</dbReference>
<dbReference type="Pfam" id="PF13378">
    <property type="entry name" value="MR_MLE_C"/>
    <property type="match status" value="1"/>
</dbReference>
<evidence type="ECO:0000259" key="5">
    <source>
        <dbReference type="SMART" id="SM00922"/>
    </source>
</evidence>
<dbReference type="Proteomes" id="UP000198741">
    <property type="component" value="Chromosome I"/>
</dbReference>
<feature type="binding site" evidence="4">
    <location>
        <position position="177"/>
    </location>
    <ligand>
        <name>Mg(2+)</name>
        <dbReference type="ChEBI" id="CHEBI:18420"/>
    </ligand>
</feature>
<keyword evidence="4" id="KW-0474">Menaquinone biosynthesis</keyword>
<dbReference type="SMART" id="SM00922">
    <property type="entry name" value="MR_MLE"/>
    <property type="match status" value="1"/>
</dbReference>
<dbReference type="Gene3D" id="3.20.20.120">
    <property type="entry name" value="Enolase-like C-terminal domain"/>
    <property type="match status" value="1"/>
</dbReference>
<evidence type="ECO:0000256" key="2">
    <source>
        <dbReference type="ARBA" id="ARBA00022842"/>
    </source>
</evidence>
<dbReference type="PANTHER" id="PTHR48073">
    <property type="entry name" value="O-SUCCINYLBENZOATE SYNTHASE-RELATED"/>
    <property type="match status" value="1"/>
</dbReference>
<keyword evidence="2 4" id="KW-0460">Magnesium</keyword>
<dbReference type="InterPro" id="IPR029065">
    <property type="entry name" value="Enolase_C-like"/>
</dbReference>
<dbReference type="CDD" id="cd03320">
    <property type="entry name" value="OSBS"/>
    <property type="match status" value="1"/>
</dbReference>
<comment type="catalytic activity">
    <reaction evidence="4">
        <text>(1R,6R)-6-hydroxy-2-succinyl-cyclohexa-2,4-diene-1-carboxylate = 2-succinylbenzoate + H2O</text>
        <dbReference type="Rhea" id="RHEA:10196"/>
        <dbReference type="ChEBI" id="CHEBI:15377"/>
        <dbReference type="ChEBI" id="CHEBI:18325"/>
        <dbReference type="ChEBI" id="CHEBI:58689"/>
        <dbReference type="EC" id="4.2.1.113"/>
    </reaction>
</comment>
<comment type="similarity">
    <text evidence="4">Belongs to the mandelate racemase/muconate lactonizing enzyme family. MenC type 1 subfamily.</text>
</comment>
<dbReference type="AlphaFoldDB" id="A0A1H0NT84"/>
<organism evidence="6 7">
    <name type="scientific">Nakamurella panacisegetis</name>
    <dbReference type="NCBI Taxonomy" id="1090615"/>
    <lineage>
        <taxon>Bacteria</taxon>
        <taxon>Bacillati</taxon>
        <taxon>Actinomycetota</taxon>
        <taxon>Actinomycetes</taxon>
        <taxon>Nakamurellales</taxon>
        <taxon>Nakamurellaceae</taxon>
        <taxon>Nakamurella</taxon>
    </lineage>
</organism>
<dbReference type="InterPro" id="IPR010196">
    <property type="entry name" value="OSB_synthase_MenC1"/>
</dbReference>
<dbReference type="UniPathway" id="UPA00079"/>
<dbReference type="GO" id="GO:0043748">
    <property type="term" value="F:O-succinylbenzoate synthase activity"/>
    <property type="evidence" value="ECO:0007669"/>
    <property type="project" value="UniProtKB-EC"/>
</dbReference>
<dbReference type="RefSeq" id="WP_197676151.1">
    <property type="nucleotide sequence ID" value="NZ_LT629710.1"/>
</dbReference>
<dbReference type="EMBL" id="LT629710">
    <property type="protein sequence ID" value="SDO95879.1"/>
    <property type="molecule type" value="Genomic_DNA"/>
</dbReference>
<dbReference type="STRING" id="1090615.SAMN04515671_2478"/>
<keyword evidence="7" id="KW-1185">Reference proteome</keyword>
<evidence type="ECO:0000256" key="1">
    <source>
        <dbReference type="ARBA" id="ARBA00022723"/>
    </source>
</evidence>
<dbReference type="NCBIfam" id="NF002782">
    <property type="entry name" value="PRK02901.1"/>
    <property type="match status" value="1"/>
</dbReference>
<evidence type="ECO:0000256" key="3">
    <source>
        <dbReference type="ARBA" id="ARBA00023239"/>
    </source>
</evidence>
<dbReference type="SFLD" id="SFLDF00009">
    <property type="entry name" value="o-succinylbenzoate_synthase"/>
    <property type="match status" value="1"/>
</dbReference>
<feature type="domain" description="Mandelate racemase/muconate lactonizing enzyme C-terminal" evidence="5">
    <location>
        <begin position="91"/>
        <end position="196"/>
    </location>
</feature>
<comment type="cofactor">
    <cofactor evidence="4">
        <name>a divalent metal cation</name>
        <dbReference type="ChEBI" id="CHEBI:60240"/>
    </cofactor>
</comment>
<sequence>MNPADRTITEILATTKVFAIPLHDEFRGITVREGILMQGPAGWAEFAPFTDYDDHACLPWLQAALDTAQNPWPAMHRTSIEVNTTVAVVSPDRAAELVAASGCRTAKVKVGGLDGGVLRRGIVNSLDADAERLAAVRDALGPAGKIRIDANAGWSVDEAVRAIPLLDAAAHGLEYVEQPCAGLDDMATVRRSVGVPIAADESIRRAEDPMRVVLAGAADLAVVKVAPLGGVRQALRIAEATGLPIVVSSAVDTAVGLAAGLALAGALPELDFACGLGTASLLAGDVSSARQMPTDGRLPVPAAAPQPDRLAEFEAGRDRTAYWLARLQRVAALLPAARINR</sequence>
<dbReference type="SUPFAM" id="SSF51604">
    <property type="entry name" value="Enolase C-terminal domain-like"/>
    <property type="match status" value="1"/>
</dbReference>
<comment type="pathway">
    <text evidence="4">Quinol/quinone metabolism; menaquinone biosynthesis.</text>
</comment>
<feature type="active site" description="Proton donor" evidence="4">
    <location>
        <position position="109"/>
    </location>
</feature>
<gene>
    <name evidence="4" type="primary">menC</name>
    <name evidence="6" type="ORF">SAMN04515671_2478</name>
</gene>
<dbReference type="GO" id="GO:0000287">
    <property type="term" value="F:magnesium ion binding"/>
    <property type="evidence" value="ECO:0007669"/>
    <property type="project" value="UniProtKB-UniRule"/>
</dbReference>
<proteinExistence type="inferred from homology"/>
<reference evidence="6 7" key="1">
    <citation type="submission" date="2016-10" db="EMBL/GenBank/DDBJ databases">
        <authorList>
            <person name="de Groot N.N."/>
        </authorList>
    </citation>
    <scope>NUCLEOTIDE SEQUENCE [LARGE SCALE GENOMIC DNA]</scope>
    <source>
        <strain evidence="7">P4-7,KCTC 19426,CECT 7604</strain>
    </source>
</reference>
<dbReference type="SFLD" id="SFLDG00180">
    <property type="entry name" value="muconate_cycloisomerase"/>
    <property type="match status" value="1"/>
</dbReference>
<comment type="function">
    <text evidence="4">Converts 2-succinyl-6-hydroxy-2,4-cyclohexadiene-1-carboxylate (SHCHC) to 2-succinylbenzoate (OSB).</text>
</comment>
<comment type="pathway">
    <text evidence="4">Quinol/quinone metabolism; 1,4-dihydroxy-2-naphthoate biosynthesis; 1,4-dihydroxy-2-naphthoate from chorismate: step 4/7.</text>
</comment>
<evidence type="ECO:0000256" key="4">
    <source>
        <dbReference type="HAMAP-Rule" id="MF_00470"/>
    </source>
</evidence>
<evidence type="ECO:0000313" key="7">
    <source>
        <dbReference type="Proteomes" id="UP000198741"/>
    </source>
</evidence>
<dbReference type="UniPathway" id="UPA01057">
    <property type="reaction ID" value="UER00165"/>
</dbReference>
<feature type="binding site" evidence="4">
    <location>
        <position position="200"/>
    </location>
    <ligand>
        <name>Mg(2+)</name>
        <dbReference type="ChEBI" id="CHEBI:18420"/>
    </ligand>
</feature>